<dbReference type="Pfam" id="PF00482">
    <property type="entry name" value="T2SSF"/>
    <property type="match status" value="1"/>
</dbReference>
<keyword evidence="5 6" id="KW-0472">Membrane</keyword>
<feature type="transmembrane region" description="Helical" evidence="6">
    <location>
        <begin position="287"/>
        <end position="306"/>
    </location>
</feature>
<keyword evidence="4 6" id="KW-1133">Transmembrane helix</keyword>
<feature type="transmembrane region" description="Helical" evidence="6">
    <location>
        <begin position="6"/>
        <end position="26"/>
    </location>
</feature>
<dbReference type="InterPro" id="IPR042094">
    <property type="entry name" value="T2SS_GspF_sf"/>
</dbReference>
<evidence type="ECO:0000256" key="3">
    <source>
        <dbReference type="ARBA" id="ARBA00022692"/>
    </source>
</evidence>
<evidence type="ECO:0000256" key="1">
    <source>
        <dbReference type="ARBA" id="ARBA00004651"/>
    </source>
</evidence>
<dbReference type="PANTHER" id="PTHR35007">
    <property type="entry name" value="INTEGRAL MEMBRANE PROTEIN-RELATED"/>
    <property type="match status" value="1"/>
</dbReference>
<dbReference type="RefSeq" id="WP_076960390.1">
    <property type="nucleotide sequence ID" value="NZ_MLCO01000387.1"/>
</dbReference>
<reference evidence="8 9" key="1">
    <citation type="submission" date="2016-10" db="EMBL/GenBank/DDBJ databases">
        <title>Draft Genome sequence of Roseomonas sp. strain M3.</title>
        <authorList>
            <person name="Subhash Y."/>
            <person name="Lee S."/>
        </authorList>
    </citation>
    <scope>NUCLEOTIDE SEQUENCE [LARGE SCALE GENOMIC DNA]</scope>
    <source>
        <strain evidence="8 9">M3</strain>
    </source>
</reference>
<feature type="domain" description="Type II secretion system protein GspF" evidence="7">
    <location>
        <begin position="146"/>
        <end position="264"/>
    </location>
</feature>
<dbReference type="GO" id="GO:0005886">
    <property type="term" value="C:plasma membrane"/>
    <property type="evidence" value="ECO:0007669"/>
    <property type="project" value="UniProtKB-SubCell"/>
</dbReference>
<protein>
    <recommendedName>
        <fullName evidence="7">Type II secretion system protein GspF domain-containing protein</fullName>
    </recommendedName>
</protein>
<evidence type="ECO:0000256" key="6">
    <source>
        <dbReference type="SAM" id="Phobius"/>
    </source>
</evidence>
<organism evidence="8 9">
    <name type="scientific">Teichococcus deserti</name>
    <dbReference type="NCBI Taxonomy" id="1817963"/>
    <lineage>
        <taxon>Bacteria</taxon>
        <taxon>Pseudomonadati</taxon>
        <taxon>Pseudomonadota</taxon>
        <taxon>Alphaproteobacteria</taxon>
        <taxon>Acetobacterales</taxon>
        <taxon>Roseomonadaceae</taxon>
        <taxon>Roseomonas</taxon>
    </lineage>
</organism>
<evidence type="ECO:0000256" key="4">
    <source>
        <dbReference type="ARBA" id="ARBA00022989"/>
    </source>
</evidence>
<proteinExistence type="predicted"/>
<evidence type="ECO:0000256" key="2">
    <source>
        <dbReference type="ARBA" id="ARBA00022475"/>
    </source>
</evidence>
<dbReference type="Gene3D" id="1.20.81.30">
    <property type="entry name" value="Type II secretion system (T2SS), domain F"/>
    <property type="match status" value="1"/>
</dbReference>
<evidence type="ECO:0000256" key="5">
    <source>
        <dbReference type="ARBA" id="ARBA00023136"/>
    </source>
</evidence>
<dbReference type="AlphaFoldDB" id="A0A1V2GUB2"/>
<evidence type="ECO:0000259" key="7">
    <source>
        <dbReference type="Pfam" id="PF00482"/>
    </source>
</evidence>
<feature type="transmembrane region" description="Helical" evidence="6">
    <location>
        <begin position="253"/>
        <end position="275"/>
    </location>
</feature>
<accession>A0A1V2GUB2</accession>
<keyword evidence="9" id="KW-1185">Reference proteome</keyword>
<name>A0A1V2GUB2_9PROT</name>
<sequence>MRLLPLLLLGLLLLLLLGGLAVLLLARERGRQARRWQAVLGPYRPGAAAPAASAARPRALLERLSPLLGLDSYLAHRPGRQAWRPLLPGPPAAALLCWLTAPMLDDWVWLAWPPLALLAIRLLAQRAEAQRRQLLYAQFPDALGMIVRAVRVGVPVTESLRVVAREALAPTAQEFTRLADLVAIGQPLEEALSAMARQSGLPEYRFFAVALVLQSQTGGSLNETLDNLADVIRRRVALRARAHALATEARTSAIVLGCLPVLAAGGLYVVSPGYILVLVEHPTGHKILAAAAGLLLCGILVMRGMLKKALE</sequence>
<gene>
    <name evidence="8" type="ORF">BKE38_27320</name>
</gene>
<dbReference type="Proteomes" id="UP000188879">
    <property type="component" value="Unassembled WGS sequence"/>
</dbReference>
<dbReference type="OrthoDB" id="9803381at2"/>
<comment type="caution">
    <text evidence="8">The sequence shown here is derived from an EMBL/GenBank/DDBJ whole genome shotgun (WGS) entry which is preliminary data.</text>
</comment>
<keyword evidence="2" id="KW-1003">Cell membrane</keyword>
<dbReference type="InterPro" id="IPR018076">
    <property type="entry name" value="T2SS_GspF_dom"/>
</dbReference>
<evidence type="ECO:0000313" key="8">
    <source>
        <dbReference type="EMBL" id="ONG44767.1"/>
    </source>
</evidence>
<keyword evidence="3 6" id="KW-0812">Transmembrane</keyword>
<comment type="subcellular location">
    <subcellularLocation>
        <location evidence="1">Cell membrane</location>
        <topology evidence="1">Multi-pass membrane protein</topology>
    </subcellularLocation>
</comment>
<evidence type="ECO:0000313" key="9">
    <source>
        <dbReference type="Proteomes" id="UP000188879"/>
    </source>
</evidence>
<dbReference type="PANTHER" id="PTHR35007:SF1">
    <property type="entry name" value="PILUS ASSEMBLY PROTEIN"/>
    <property type="match status" value="1"/>
</dbReference>
<dbReference type="EMBL" id="MLCO01000387">
    <property type="protein sequence ID" value="ONG44767.1"/>
    <property type="molecule type" value="Genomic_DNA"/>
</dbReference>